<dbReference type="EMBL" id="JAAAID010001213">
    <property type="protein sequence ID" value="KAG0011075.1"/>
    <property type="molecule type" value="Genomic_DNA"/>
</dbReference>
<dbReference type="AlphaFoldDB" id="A0A9P6MSB1"/>
<sequence>FEHVIPGSGISEGYHHFKIYTGSEVFAMHEVIKNISFAFYQGDRCILQLTVSETEIKRIPKERINRLHLHPEVEIYPIANQEYKISIAITTQEHRLSEPRSLPLHYLELTPARASQQRMNDRVVYGIDTVPLSLCCWESDIPIKITAFSISETEGYIGILYIIDSNVYCRVHNLGLSKRGETNDTIRETDDFYLFPLKDITTSTECPELRIAINRDGTQIALFRSLSDASLKIASTSTEKLDFDLLIYLIIRKPEETSSIQVSARIPSNTIGFPLLPPIPTQLLPLPAMQNQQSVNTQLFAKEVIESAQGSVFAWLGDARAVSIWSIEFGFITSFVPARNLPSAKGDSAVESFNQGQASTNMMVRIAPHGRFMVIACGNQISKYLLPSATHVGTTDTTSRFESDCAILEISFQATGPKVLVVLQDNEKKSRLVAALEVESQQWSGEVALPFDSEELYTGVFSRIYDIHGPTIDIYPIDLSMPTVRDHNRHSACTETALNMDVIFGNQEYSPKVGEKFQLKTRDLDVTTELVLTYNNGERIRNWNFPKREDHRLSQDISRANTSVSGGSSIADTAVSKAFFLEEHSRFVLVGAGYIQIWSLPEGNNGTCNLIAIVTEPKPTTGGGFQYSTPSLSVCPRMRHLTVTFGGSDNETIDMLASLPNGHIHQHKIESQSTLVQLYVAAKGNSEYRQAILRYLTEAFAQCSTWDGSKDMFLYNLCENWETEGFEELLQYLVLGQHAFRWISSFPKPDTNPIRLGIDKSRESPQRNIQFHKTLIKHCIRNAIREGDTFFLKPILECMRLILDDPSLGLEVTRQLAFIPVLESSRNFIIENSVTGHSLSLKIPLINKKGQNALYKQDNPTLSLQNPQPPDPENKYFKNRLFVAPLAMLSEFRPRGSNGSKIIIPEDYDIAWWKNDIEYRGLRYPPTFLDNPALEALIQHEW</sequence>
<protein>
    <submittedName>
        <fullName evidence="1">Uncharacterized protein</fullName>
    </submittedName>
</protein>
<reference evidence="1" key="1">
    <citation type="journal article" date="2020" name="Fungal Divers.">
        <title>Resolving the Mortierellaceae phylogeny through synthesis of multi-gene phylogenetics and phylogenomics.</title>
        <authorList>
            <person name="Vandepol N."/>
            <person name="Liber J."/>
            <person name="Desiro A."/>
            <person name="Na H."/>
            <person name="Kennedy M."/>
            <person name="Barry K."/>
            <person name="Grigoriev I.V."/>
            <person name="Miller A.N."/>
            <person name="O'Donnell K."/>
            <person name="Stajich J.E."/>
            <person name="Bonito G."/>
        </authorList>
    </citation>
    <scope>NUCLEOTIDE SEQUENCE</scope>
    <source>
        <strain evidence="1">NRRL 2769</strain>
    </source>
</reference>
<accession>A0A9P6MSB1</accession>
<comment type="caution">
    <text evidence="1">The sequence shown here is derived from an EMBL/GenBank/DDBJ whole genome shotgun (WGS) entry which is preliminary data.</text>
</comment>
<feature type="non-terminal residue" evidence="1">
    <location>
        <position position="1"/>
    </location>
</feature>
<dbReference type="Proteomes" id="UP000703661">
    <property type="component" value="Unassembled WGS sequence"/>
</dbReference>
<evidence type="ECO:0000313" key="1">
    <source>
        <dbReference type="EMBL" id="KAG0011075.1"/>
    </source>
</evidence>
<organism evidence="1 2">
    <name type="scientific">Entomortierella chlamydospora</name>
    <dbReference type="NCBI Taxonomy" id="101097"/>
    <lineage>
        <taxon>Eukaryota</taxon>
        <taxon>Fungi</taxon>
        <taxon>Fungi incertae sedis</taxon>
        <taxon>Mucoromycota</taxon>
        <taxon>Mortierellomycotina</taxon>
        <taxon>Mortierellomycetes</taxon>
        <taxon>Mortierellales</taxon>
        <taxon>Mortierellaceae</taxon>
        <taxon>Entomortierella</taxon>
    </lineage>
</organism>
<proteinExistence type="predicted"/>
<evidence type="ECO:0000313" key="2">
    <source>
        <dbReference type="Proteomes" id="UP000703661"/>
    </source>
</evidence>
<name>A0A9P6MSB1_9FUNG</name>
<keyword evidence="2" id="KW-1185">Reference proteome</keyword>
<gene>
    <name evidence="1" type="ORF">BGZ80_000968</name>
</gene>